<dbReference type="OrthoDB" id="7628061at2"/>
<feature type="repeat" description="ANK" evidence="1">
    <location>
        <begin position="381"/>
        <end position="413"/>
    </location>
</feature>
<feature type="chain" id="PRO_5014925581" evidence="2">
    <location>
        <begin position="21"/>
        <end position="506"/>
    </location>
</feature>
<organism evidence="3 4">
    <name type="scientific">Vibrio tapetis subsp. tapetis</name>
    <dbReference type="NCBI Taxonomy" id="1671868"/>
    <lineage>
        <taxon>Bacteria</taxon>
        <taxon>Pseudomonadati</taxon>
        <taxon>Pseudomonadota</taxon>
        <taxon>Gammaproteobacteria</taxon>
        <taxon>Vibrionales</taxon>
        <taxon>Vibrionaceae</taxon>
        <taxon>Vibrio</taxon>
    </lineage>
</organism>
<gene>
    <name evidence="3" type="ORF">VTAP4600_B1426</name>
</gene>
<dbReference type="SMART" id="SM00248">
    <property type="entry name" value="ANK"/>
    <property type="match status" value="3"/>
</dbReference>
<evidence type="ECO:0000256" key="1">
    <source>
        <dbReference type="PROSITE-ProRule" id="PRU00023"/>
    </source>
</evidence>
<keyword evidence="1" id="KW-0040">ANK repeat</keyword>
<dbReference type="Gene3D" id="3.10.28.20">
    <property type="entry name" value="Acetamidase/Formamidase-like domains"/>
    <property type="match status" value="1"/>
</dbReference>
<proteinExistence type="predicted"/>
<dbReference type="RefSeq" id="WP_102525131.1">
    <property type="nucleotide sequence ID" value="NZ_LT960612.1"/>
</dbReference>
<dbReference type="Gene3D" id="1.25.40.20">
    <property type="entry name" value="Ankyrin repeat-containing domain"/>
    <property type="match status" value="1"/>
</dbReference>
<evidence type="ECO:0000256" key="2">
    <source>
        <dbReference type="SAM" id="SignalP"/>
    </source>
</evidence>
<evidence type="ECO:0000313" key="4">
    <source>
        <dbReference type="Proteomes" id="UP000235828"/>
    </source>
</evidence>
<evidence type="ECO:0000313" key="3">
    <source>
        <dbReference type="EMBL" id="SON53037.1"/>
    </source>
</evidence>
<name>A0A2N8ZMD2_9VIBR</name>
<dbReference type="EMBL" id="LT960612">
    <property type="protein sequence ID" value="SON53037.1"/>
    <property type="molecule type" value="Genomic_DNA"/>
</dbReference>
<keyword evidence="2" id="KW-0732">Signal</keyword>
<dbReference type="PROSITE" id="PS50088">
    <property type="entry name" value="ANK_REPEAT"/>
    <property type="match status" value="2"/>
</dbReference>
<reference evidence="3 4" key="1">
    <citation type="submission" date="2017-10" db="EMBL/GenBank/DDBJ databases">
        <authorList>
            <person name="Banno H."/>
            <person name="Chua N.-H."/>
        </authorList>
    </citation>
    <scope>NUCLEOTIDE SEQUENCE [LARGE SCALE GENOMIC DNA]</scope>
    <source>
        <strain evidence="3">Vibrio tapetis CECT4600</strain>
    </source>
</reference>
<dbReference type="InterPro" id="IPR002110">
    <property type="entry name" value="Ankyrin_rpt"/>
</dbReference>
<sequence>MRPMYLGAAMLSLMTGGVHAADDAVCQFLPQSDMPKWVNQDIRDDDFYYAVGGASGKSGSSYVPINTFINNAREDAVANLSNSIRSSIKVSTKRTIESKKSNKSKAEVRKEVKQKTEVVSQVALAAVIDDAKWLDTKQCLLWYRVKVSKAGAEFAVKAYVDEVSERLHKKIEQLTHREIEQILSDNGFSPTLESAVQSLLNNSQAYYRGQVYDVAELYQQSGFDWINESDNSFFMRSIWGNNSPITRFDYLYYQNNAVTSVVRSSSSLSKQIHALTQLKSFGVDLNDVRISAGQYFPNGGTDTYISKKTNSLFSEHDDAIYRATREATLGGTLKTPLIYNFTTNSKKESLGLLHFAVISHRADLIQPLLSLGVDINQKTTLGYTSLALAVEYGQLSFAQQLLKLGVNPKEQDYIAYKIAYLLQHLNTPDLYSAEFSVPSAMNLPLLEKVMSEMELNAREVNKVKKMILKKYPVNLTVTTVKMSDDLYNYDYDNIEKQVFLNGKEVK</sequence>
<feature type="signal peptide" evidence="2">
    <location>
        <begin position="1"/>
        <end position="20"/>
    </location>
</feature>
<dbReference type="InterPro" id="IPR036770">
    <property type="entry name" value="Ankyrin_rpt-contain_sf"/>
</dbReference>
<feature type="repeat" description="ANK" evidence="1">
    <location>
        <begin position="348"/>
        <end position="380"/>
    </location>
</feature>
<dbReference type="Proteomes" id="UP000235828">
    <property type="component" value="Chromosome B"/>
</dbReference>
<dbReference type="SUPFAM" id="SSF48403">
    <property type="entry name" value="Ankyrin repeat"/>
    <property type="match status" value="1"/>
</dbReference>
<dbReference type="AlphaFoldDB" id="A0A2N8ZMD2"/>
<accession>A0A2N8ZMD2</accession>
<protein>
    <submittedName>
        <fullName evidence="3">Uncharacterized protein</fullName>
    </submittedName>
</protein>
<dbReference type="KEGG" id="vta:B1426"/>
<keyword evidence="4" id="KW-1185">Reference proteome</keyword>